<dbReference type="EMBL" id="JBHLTL010000001">
    <property type="protein sequence ID" value="MFC0588698.1"/>
    <property type="molecule type" value="Genomic_DNA"/>
</dbReference>
<comment type="caution">
    <text evidence="2">The sequence shown here is derived from an EMBL/GenBank/DDBJ whole genome shotgun (WGS) entry which is preliminary data.</text>
</comment>
<proteinExistence type="predicted"/>
<gene>
    <name evidence="2" type="ORF">ACFFF7_04670</name>
</gene>
<feature type="transmembrane region" description="Helical" evidence="1">
    <location>
        <begin position="206"/>
        <end position="227"/>
    </location>
</feature>
<dbReference type="InterPro" id="IPR009781">
    <property type="entry name" value="DUF1345"/>
</dbReference>
<feature type="transmembrane region" description="Helical" evidence="1">
    <location>
        <begin position="89"/>
        <end position="108"/>
    </location>
</feature>
<keyword evidence="1" id="KW-1133">Transmembrane helix</keyword>
<evidence type="ECO:0000313" key="2">
    <source>
        <dbReference type="EMBL" id="MFC0588698.1"/>
    </source>
</evidence>
<organism evidence="2 3">
    <name type="scientific">Novosphingobium aquiterrae</name>
    <dbReference type="NCBI Taxonomy" id="624388"/>
    <lineage>
        <taxon>Bacteria</taxon>
        <taxon>Pseudomonadati</taxon>
        <taxon>Pseudomonadota</taxon>
        <taxon>Alphaproteobacteria</taxon>
        <taxon>Sphingomonadales</taxon>
        <taxon>Sphingomonadaceae</taxon>
        <taxon>Novosphingobium</taxon>
    </lineage>
</organism>
<name>A0ABV6PHX9_9SPHN</name>
<keyword evidence="1" id="KW-0472">Membrane</keyword>
<protein>
    <submittedName>
        <fullName evidence="2">DUF1345 domain-containing protein</fullName>
    </submittedName>
</protein>
<feature type="transmembrane region" description="Helical" evidence="1">
    <location>
        <begin position="120"/>
        <end position="141"/>
    </location>
</feature>
<dbReference type="RefSeq" id="WP_379480190.1">
    <property type="nucleotide sequence ID" value="NZ_JBHLTL010000001.1"/>
</dbReference>
<evidence type="ECO:0000313" key="3">
    <source>
        <dbReference type="Proteomes" id="UP001589943"/>
    </source>
</evidence>
<evidence type="ECO:0000256" key="1">
    <source>
        <dbReference type="SAM" id="Phobius"/>
    </source>
</evidence>
<accession>A0ABV6PHX9</accession>
<sequence>MTARRGLLADLRSALGSKVAPPRFVLFVVLLGAVALAWRLLHAAPPGDALVIGFDLAAVVFMATLLPLLRDRSAATMRRHAAQNDANRFFVLALTGATALAILMAISAELPAAKQGHVLAIAKLIGTLGLSWAFTNVIFALHYAHMFYARASAGKGDHGGFDFPGTAEPDYWDFVYFAFTAGMSFAASDVDVTSGAVRRVVVLHSLLSFVFNIGVLAFSINVLAGAAG</sequence>
<keyword evidence="1" id="KW-0812">Transmembrane</keyword>
<reference evidence="2 3" key="1">
    <citation type="submission" date="2024-09" db="EMBL/GenBank/DDBJ databases">
        <authorList>
            <person name="Sun Q."/>
            <person name="Mori K."/>
        </authorList>
    </citation>
    <scope>NUCLEOTIDE SEQUENCE [LARGE SCALE GENOMIC DNA]</scope>
    <source>
        <strain evidence="2 3">NCAIM B.02537</strain>
    </source>
</reference>
<feature type="transmembrane region" description="Helical" evidence="1">
    <location>
        <begin position="20"/>
        <end position="38"/>
    </location>
</feature>
<dbReference type="Pfam" id="PF07077">
    <property type="entry name" value="DUF1345"/>
    <property type="match status" value="1"/>
</dbReference>
<feature type="transmembrane region" description="Helical" evidence="1">
    <location>
        <begin position="50"/>
        <end position="69"/>
    </location>
</feature>
<keyword evidence="3" id="KW-1185">Reference proteome</keyword>
<dbReference type="Proteomes" id="UP001589943">
    <property type="component" value="Unassembled WGS sequence"/>
</dbReference>